<dbReference type="InterPro" id="IPR050796">
    <property type="entry name" value="SCF_F-box_component"/>
</dbReference>
<dbReference type="PANTHER" id="PTHR31672">
    <property type="entry name" value="BNACNNG10540D PROTEIN"/>
    <property type="match status" value="1"/>
</dbReference>
<feature type="domain" description="F-box" evidence="2">
    <location>
        <begin position="74"/>
        <end position="119"/>
    </location>
</feature>
<dbReference type="Pfam" id="PF08268">
    <property type="entry name" value="FBA_3"/>
    <property type="match status" value="1"/>
</dbReference>
<dbReference type="PANTHER" id="PTHR31672:SF10">
    <property type="entry name" value="F-BOX DOMAIN-CONTAINING PROTEIN"/>
    <property type="match status" value="1"/>
</dbReference>
<evidence type="ECO:0000313" key="3">
    <source>
        <dbReference type="EMBL" id="KAA8517957.1"/>
    </source>
</evidence>
<reference evidence="3 4" key="1">
    <citation type="submission" date="2019-09" db="EMBL/GenBank/DDBJ databases">
        <title>A chromosome-level genome assembly of the Chinese tupelo Nyssa sinensis.</title>
        <authorList>
            <person name="Yang X."/>
            <person name="Kang M."/>
            <person name="Yang Y."/>
            <person name="Xiong H."/>
            <person name="Wang M."/>
            <person name="Zhang Z."/>
            <person name="Wang Z."/>
            <person name="Wu H."/>
            <person name="Ma T."/>
            <person name="Liu J."/>
            <person name="Xi Z."/>
        </authorList>
    </citation>
    <scope>NUCLEOTIDE SEQUENCE [LARGE SCALE GENOMIC DNA]</scope>
    <source>
        <strain evidence="3">J267</strain>
        <tissue evidence="3">Leaf</tissue>
    </source>
</reference>
<dbReference type="AlphaFoldDB" id="A0A5J4ZL16"/>
<sequence>MKEVSQKKRNAPAEKTGETSNKKRETPKARGKESEQDKPEKCQRCRGRHNDDQCRWNIGACFGCGKQGHLQWTMSPPCDLPIDVIIDILSRLPVKSLLRFSCVCKAWQALLTDSNFIKLQLNQNSFNILVGSHDCETNSTVLSVYNGETVDQSADMSLPCPLPLPCPYYNILGSCNGLICILQTPLIFLWNPALRQLRSLPKPQIRPLDVIVVFGFGYDPVTDDKKLVRFVCDESLGFHLRAEVFTLSTDCWRELEVDMLSLVPLCRSTAFANGFIYWIGVDRLNGHKRILSFDEGAELFRETALPVSDPSSSAMHLTVSRDSLALFVYSIEQELSRCFDIWVMNGVSNSWSKQFTIGPFSRVARPVAFSRNGEVIFRYIKNINSELFWYNPNTQEIKYFPIRRAGHSLQVHYYVESLASLKG</sequence>
<evidence type="ECO:0000256" key="1">
    <source>
        <dbReference type="SAM" id="MobiDB-lite"/>
    </source>
</evidence>
<dbReference type="Gene3D" id="1.20.1280.50">
    <property type="match status" value="1"/>
</dbReference>
<proteinExistence type="predicted"/>
<dbReference type="InterPro" id="IPR036047">
    <property type="entry name" value="F-box-like_dom_sf"/>
</dbReference>
<dbReference type="InterPro" id="IPR001810">
    <property type="entry name" value="F-box_dom"/>
</dbReference>
<evidence type="ECO:0000313" key="4">
    <source>
        <dbReference type="Proteomes" id="UP000325577"/>
    </source>
</evidence>
<gene>
    <name evidence="3" type="ORF">F0562_015431</name>
</gene>
<dbReference type="InterPro" id="IPR011043">
    <property type="entry name" value="Gal_Oxase/kelch_b-propeller"/>
</dbReference>
<dbReference type="OrthoDB" id="830198at2759"/>
<dbReference type="SUPFAM" id="SSF50965">
    <property type="entry name" value="Galactose oxidase, central domain"/>
    <property type="match status" value="1"/>
</dbReference>
<protein>
    <recommendedName>
        <fullName evidence="2">F-box domain-containing protein</fullName>
    </recommendedName>
</protein>
<keyword evidence="4" id="KW-1185">Reference proteome</keyword>
<organism evidence="3 4">
    <name type="scientific">Nyssa sinensis</name>
    <dbReference type="NCBI Taxonomy" id="561372"/>
    <lineage>
        <taxon>Eukaryota</taxon>
        <taxon>Viridiplantae</taxon>
        <taxon>Streptophyta</taxon>
        <taxon>Embryophyta</taxon>
        <taxon>Tracheophyta</taxon>
        <taxon>Spermatophyta</taxon>
        <taxon>Magnoliopsida</taxon>
        <taxon>eudicotyledons</taxon>
        <taxon>Gunneridae</taxon>
        <taxon>Pentapetalae</taxon>
        <taxon>asterids</taxon>
        <taxon>Cornales</taxon>
        <taxon>Nyssaceae</taxon>
        <taxon>Nyssa</taxon>
    </lineage>
</organism>
<accession>A0A5J4ZL16</accession>
<dbReference type="CDD" id="cd22157">
    <property type="entry name" value="F-box_AtFBW1-like"/>
    <property type="match status" value="1"/>
</dbReference>
<evidence type="ECO:0000259" key="2">
    <source>
        <dbReference type="PROSITE" id="PS50181"/>
    </source>
</evidence>
<dbReference type="Proteomes" id="UP000325577">
    <property type="component" value="Linkage Group LG7"/>
</dbReference>
<feature type="region of interest" description="Disordered" evidence="1">
    <location>
        <begin position="1"/>
        <end position="47"/>
    </location>
</feature>
<name>A0A5J4ZL16_9ASTE</name>
<dbReference type="SUPFAM" id="SSF81383">
    <property type="entry name" value="F-box domain"/>
    <property type="match status" value="1"/>
</dbReference>
<dbReference type="PROSITE" id="PS50181">
    <property type="entry name" value="FBOX"/>
    <property type="match status" value="1"/>
</dbReference>
<dbReference type="InterPro" id="IPR017451">
    <property type="entry name" value="F-box-assoc_interact_dom"/>
</dbReference>
<dbReference type="InterPro" id="IPR013187">
    <property type="entry name" value="F-box-assoc_dom_typ3"/>
</dbReference>
<dbReference type="Pfam" id="PF00646">
    <property type="entry name" value="F-box"/>
    <property type="match status" value="1"/>
</dbReference>
<dbReference type="NCBIfam" id="TIGR01640">
    <property type="entry name" value="F_box_assoc_1"/>
    <property type="match status" value="1"/>
</dbReference>
<dbReference type="SMART" id="SM00256">
    <property type="entry name" value="FBOX"/>
    <property type="match status" value="1"/>
</dbReference>
<dbReference type="EMBL" id="CM018050">
    <property type="protein sequence ID" value="KAA8517957.1"/>
    <property type="molecule type" value="Genomic_DNA"/>
</dbReference>